<dbReference type="RefSeq" id="WP_114830479.1">
    <property type="nucleotide sequence ID" value="NZ_QQTO01000012.1"/>
</dbReference>
<evidence type="ECO:0000256" key="3">
    <source>
        <dbReference type="ARBA" id="ARBA00022722"/>
    </source>
</evidence>
<keyword evidence="8" id="KW-0800">Toxin</keyword>
<evidence type="ECO:0000259" key="9">
    <source>
        <dbReference type="Pfam" id="PF01850"/>
    </source>
</evidence>
<comment type="caution">
    <text evidence="10">The sequence shown here is derived from an EMBL/GenBank/DDBJ whole genome shotgun (WGS) entry which is preliminary data.</text>
</comment>
<dbReference type="GO" id="GO:0000287">
    <property type="term" value="F:magnesium ion binding"/>
    <property type="evidence" value="ECO:0007669"/>
    <property type="project" value="UniProtKB-UniRule"/>
</dbReference>
<dbReference type="EMBL" id="QQTP01000009">
    <property type="protein sequence ID" value="RDJ22869.1"/>
    <property type="molecule type" value="Genomic_DNA"/>
</dbReference>
<dbReference type="HAMAP" id="MF_00265">
    <property type="entry name" value="VapC_Nob1"/>
    <property type="match status" value="1"/>
</dbReference>
<gene>
    <name evidence="8" type="primary">vapC</name>
    <name evidence="10" type="ORF">DWE98_16990</name>
</gene>
<dbReference type="InterPro" id="IPR029060">
    <property type="entry name" value="PIN-like_dom_sf"/>
</dbReference>
<evidence type="ECO:0000256" key="4">
    <source>
        <dbReference type="ARBA" id="ARBA00022723"/>
    </source>
</evidence>
<feature type="binding site" evidence="8">
    <location>
        <position position="107"/>
    </location>
    <ligand>
        <name>Mg(2+)</name>
        <dbReference type="ChEBI" id="CHEBI:18420"/>
    </ligand>
</feature>
<name>A0A370L3L4_9HYPH</name>
<dbReference type="SUPFAM" id="SSF88723">
    <property type="entry name" value="PIN domain-like"/>
    <property type="match status" value="1"/>
</dbReference>
<comment type="cofactor">
    <cofactor evidence="1 8">
        <name>Mg(2+)</name>
        <dbReference type="ChEBI" id="CHEBI:18420"/>
    </cofactor>
</comment>
<evidence type="ECO:0000256" key="2">
    <source>
        <dbReference type="ARBA" id="ARBA00022649"/>
    </source>
</evidence>
<comment type="function">
    <text evidence="8">Toxic component of a toxin-antitoxin (TA) system. An RNase.</text>
</comment>
<keyword evidence="5 8" id="KW-0378">Hydrolase</keyword>
<keyword evidence="2 8" id="KW-1277">Toxin-antitoxin system</keyword>
<dbReference type="InterPro" id="IPR022907">
    <property type="entry name" value="VapC_family"/>
</dbReference>
<reference evidence="11" key="1">
    <citation type="submission" date="2018-07" db="EMBL/GenBank/DDBJ databases">
        <authorList>
            <person name="Safronova V.I."/>
            <person name="Chirak E.R."/>
            <person name="Sazanova A.L."/>
        </authorList>
    </citation>
    <scope>NUCLEOTIDE SEQUENCE [LARGE SCALE GENOMIC DNA]</scope>
    <source>
        <strain evidence="11">RCAM04685</strain>
    </source>
</reference>
<organism evidence="10 11">
    <name type="scientific">Bosea caraganae</name>
    <dbReference type="NCBI Taxonomy" id="2763117"/>
    <lineage>
        <taxon>Bacteria</taxon>
        <taxon>Pseudomonadati</taxon>
        <taxon>Pseudomonadota</taxon>
        <taxon>Alphaproteobacteria</taxon>
        <taxon>Hyphomicrobiales</taxon>
        <taxon>Boseaceae</taxon>
        <taxon>Bosea</taxon>
    </lineage>
</organism>
<dbReference type="Proteomes" id="UP000255207">
    <property type="component" value="Unassembled WGS sequence"/>
</dbReference>
<keyword evidence="3 8" id="KW-0540">Nuclease</keyword>
<protein>
    <recommendedName>
        <fullName evidence="8">Ribonuclease VapC</fullName>
        <shortName evidence="8">RNase VapC</shortName>
        <ecNumber evidence="8">3.1.-.-</ecNumber>
    </recommendedName>
    <alternativeName>
        <fullName evidence="8">Toxin VapC</fullName>
    </alternativeName>
</protein>
<evidence type="ECO:0000313" key="10">
    <source>
        <dbReference type="EMBL" id="RDJ22869.1"/>
    </source>
</evidence>
<dbReference type="InterPro" id="IPR050556">
    <property type="entry name" value="Type_II_TA_system_RNase"/>
</dbReference>
<dbReference type="CDD" id="cd09871">
    <property type="entry name" value="PIN_MtVapC28-VapC30-like"/>
    <property type="match status" value="1"/>
</dbReference>
<evidence type="ECO:0000256" key="1">
    <source>
        <dbReference type="ARBA" id="ARBA00001946"/>
    </source>
</evidence>
<feature type="binding site" evidence="8">
    <location>
        <position position="5"/>
    </location>
    <ligand>
        <name>Mg(2+)</name>
        <dbReference type="ChEBI" id="CHEBI:18420"/>
    </ligand>
</feature>
<evidence type="ECO:0000256" key="7">
    <source>
        <dbReference type="ARBA" id="ARBA00038093"/>
    </source>
</evidence>
<proteinExistence type="inferred from homology"/>
<dbReference type="GO" id="GO:0004540">
    <property type="term" value="F:RNA nuclease activity"/>
    <property type="evidence" value="ECO:0007669"/>
    <property type="project" value="InterPro"/>
</dbReference>
<comment type="similarity">
    <text evidence="7 8">Belongs to the PINc/VapC protein family.</text>
</comment>
<keyword evidence="6 8" id="KW-0460">Magnesium</keyword>
<dbReference type="AlphaFoldDB" id="A0A370L3L4"/>
<feature type="domain" description="PIN" evidence="9">
    <location>
        <begin position="2"/>
        <end position="132"/>
    </location>
</feature>
<dbReference type="PANTHER" id="PTHR33653">
    <property type="entry name" value="RIBONUCLEASE VAPC2"/>
    <property type="match status" value="1"/>
</dbReference>
<evidence type="ECO:0000256" key="8">
    <source>
        <dbReference type="HAMAP-Rule" id="MF_00265"/>
    </source>
</evidence>
<dbReference type="GO" id="GO:0016787">
    <property type="term" value="F:hydrolase activity"/>
    <property type="evidence" value="ECO:0007669"/>
    <property type="project" value="UniProtKB-KW"/>
</dbReference>
<accession>A0A370L3L4</accession>
<dbReference type="GO" id="GO:0090729">
    <property type="term" value="F:toxin activity"/>
    <property type="evidence" value="ECO:0007669"/>
    <property type="project" value="UniProtKB-KW"/>
</dbReference>
<keyword evidence="4 8" id="KW-0479">Metal-binding</keyword>
<evidence type="ECO:0000256" key="6">
    <source>
        <dbReference type="ARBA" id="ARBA00022842"/>
    </source>
</evidence>
<dbReference type="PANTHER" id="PTHR33653:SF1">
    <property type="entry name" value="RIBONUCLEASE VAPC2"/>
    <property type="match status" value="1"/>
</dbReference>
<evidence type="ECO:0000256" key="5">
    <source>
        <dbReference type="ARBA" id="ARBA00022801"/>
    </source>
</evidence>
<sequence length="136" mass="14373">MIALDASAIVAIMVEEPEAAMLSGRLEQRDGQRFASTVTVWEAACAVARRKAISRTAGLALVDEFLAAAAIEPIAPNMTITALAAEAAERYGMGNGPRYPGILNLGDCFSYATAKHLSAALLFKGDDFPRTDIEVA</sequence>
<keyword evidence="11" id="KW-1185">Reference proteome</keyword>
<dbReference type="OrthoDB" id="32625at2"/>
<dbReference type="InterPro" id="IPR002716">
    <property type="entry name" value="PIN_dom"/>
</dbReference>
<dbReference type="EC" id="3.1.-.-" evidence="8"/>
<dbReference type="Gene3D" id="3.40.50.1010">
    <property type="entry name" value="5'-nuclease"/>
    <property type="match status" value="1"/>
</dbReference>
<dbReference type="Pfam" id="PF01850">
    <property type="entry name" value="PIN"/>
    <property type="match status" value="1"/>
</dbReference>
<evidence type="ECO:0000313" key="11">
    <source>
        <dbReference type="Proteomes" id="UP000255207"/>
    </source>
</evidence>